<dbReference type="EMBL" id="CAMXCM010000001">
    <property type="protein sequence ID" value="CAI3922118.1"/>
    <property type="molecule type" value="Genomic_DNA"/>
</dbReference>
<dbReference type="RefSeq" id="WP_271789489.1">
    <property type="nucleotide sequence ID" value="NZ_CAMXCJ010000001.1"/>
</dbReference>
<reference evidence="3" key="1">
    <citation type="submission" date="2022-10" db="EMBL/GenBank/DDBJ databases">
        <authorList>
            <person name="Botero Cardona J."/>
        </authorList>
    </citation>
    <scope>NUCLEOTIDE SEQUENCE</scope>
    <source>
        <strain evidence="3">LMG 31819</strain>
        <strain evidence="4">R-53529</strain>
    </source>
</reference>
<evidence type="ECO:0000313" key="3">
    <source>
        <dbReference type="EMBL" id="CAI3922118.1"/>
    </source>
</evidence>
<dbReference type="PROSITE" id="PS50042">
    <property type="entry name" value="CNMP_BINDING_3"/>
    <property type="match status" value="1"/>
</dbReference>
<dbReference type="GeneID" id="83711066"/>
<accession>A0A9W4TK14</accession>
<feature type="domain" description="Cyclic nucleotide-binding" evidence="2">
    <location>
        <begin position="105"/>
        <end position="160"/>
    </location>
</feature>
<dbReference type="Proteomes" id="UP001154255">
    <property type="component" value="Unassembled WGS sequence"/>
</dbReference>
<evidence type="ECO:0000313" key="6">
    <source>
        <dbReference type="Proteomes" id="UP001154259"/>
    </source>
</evidence>
<dbReference type="EMBL" id="CAMXCS010000001">
    <property type="protein sequence ID" value="CAI3940358.1"/>
    <property type="molecule type" value="Genomic_DNA"/>
</dbReference>
<gene>
    <name evidence="4" type="ORF">R53529_LOCUS1076</name>
    <name evidence="3" type="ORF">R53530_LOCUS24</name>
</gene>
<name>A0A9W4TK14_9PROT</name>
<dbReference type="Proteomes" id="UP001154259">
    <property type="component" value="Unassembled WGS sequence"/>
</dbReference>
<dbReference type="InterPro" id="IPR000595">
    <property type="entry name" value="cNMP-bd_dom"/>
</dbReference>
<dbReference type="AlphaFoldDB" id="A0A9W4TK14"/>
<sequence>MKNNLPPTLEKKLINRNTLLPNTERAYGTNSSLHHDNASHRRTLAIGQGIRIQGVIEDVETLIIEGTVETNTIKAKKIIVQKTGLLKGEVDSQDIEITGILEGNIIAQGNLVVTATGRLIGKAKCRRLKVEDGGQITGQIEMITADKPKAAAAHTETEVKTNEETPIAEELLKTAEPRID</sequence>
<comment type="caution">
    <text evidence="3">The sequence shown here is derived from an EMBL/GenBank/DDBJ whole genome shotgun (WGS) entry which is preliminary data.</text>
</comment>
<dbReference type="PANTHER" id="PTHR35024:SF4">
    <property type="entry name" value="POLYMER-FORMING CYTOSKELETAL PROTEIN"/>
    <property type="match status" value="1"/>
</dbReference>
<dbReference type="Pfam" id="PF04519">
    <property type="entry name" value="Bactofilin"/>
    <property type="match status" value="1"/>
</dbReference>
<dbReference type="InterPro" id="IPR007607">
    <property type="entry name" value="BacA/B"/>
</dbReference>
<keyword evidence="6" id="KW-1185">Reference proteome</keyword>
<evidence type="ECO:0000259" key="2">
    <source>
        <dbReference type="PROSITE" id="PS50042"/>
    </source>
</evidence>
<dbReference type="PANTHER" id="PTHR35024">
    <property type="entry name" value="HYPOTHETICAL CYTOSOLIC PROTEIN"/>
    <property type="match status" value="1"/>
</dbReference>
<comment type="similarity">
    <text evidence="1">Belongs to the bactofilin family.</text>
</comment>
<evidence type="ECO:0000313" key="5">
    <source>
        <dbReference type="Proteomes" id="UP001154255"/>
    </source>
</evidence>
<evidence type="ECO:0000313" key="4">
    <source>
        <dbReference type="EMBL" id="CAI3940358.1"/>
    </source>
</evidence>
<organism evidence="3 5">
    <name type="scientific">Commensalibacter communis</name>
    <dbReference type="NCBI Taxonomy" id="2972786"/>
    <lineage>
        <taxon>Bacteria</taxon>
        <taxon>Pseudomonadati</taxon>
        <taxon>Pseudomonadota</taxon>
        <taxon>Alphaproteobacteria</taxon>
        <taxon>Acetobacterales</taxon>
        <taxon>Acetobacteraceae</taxon>
    </lineage>
</organism>
<proteinExistence type="inferred from homology"/>
<evidence type="ECO:0000256" key="1">
    <source>
        <dbReference type="ARBA" id="ARBA00044755"/>
    </source>
</evidence>
<protein>
    <submittedName>
        <fullName evidence="3 4">Bactofilin family (CcmA)</fullName>
    </submittedName>
</protein>